<dbReference type="AlphaFoldDB" id="A0A7W2A7N0"/>
<keyword evidence="1" id="KW-1133">Transmembrane helix</keyword>
<dbReference type="RefSeq" id="WP_181751966.1">
    <property type="nucleotide sequence ID" value="NZ_JACEIQ010000009.1"/>
</dbReference>
<organism evidence="2 3">
    <name type="scientific">Paenactinomyces guangxiensis</name>
    <dbReference type="NCBI Taxonomy" id="1490290"/>
    <lineage>
        <taxon>Bacteria</taxon>
        <taxon>Bacillati</taxon>
        <taxon>Bacillota</taxon>
        <taxon>Bacilli</taxon>
        <taxon>Bacillales</taxon>
        <taxon>Thermoactinomycetaceae</taxon>
        <taxon>Paenactinomyces</taxon>
    </lineage>
</organism>
<dbReference type="EMBL" id="JACEIQ010000009">
    <property type="protein sequence ID" value="MBA4494731.1"/>
    <property type="molecule type" value="Genomic_DNA"/>
</dbReference>
<name>A0A7W2A7N0_9BACL</name>
<evidence type="ECO:0000313" key="2">
    <source>
        <dbReference type="EMBL" id="MBA4494731.1"/>
    </source>
</evidence>
<comment type="caution">
    <text evidence="2">The sequence shown here is derived from an EMBL/GenBank/DDBJ whole genome shotgun (WGS) entry which is preliminary data.</text>
</comment>
<keyword evidence="1" id="KW-0812">Transmembrane</keyword>
<accession>A0A7W2A7N0</accession>
<reference evidence="2 3" key="1">
    <citation type="submission" date="2020-07" db="EMBL/GenBank/DDBJ databases">
        <authorList>
            <person name="Feng H."/>
        </authorList>
    </citation>
    <scope>NUCLEOTIDE SEQUENCE [LARGE SCALE GENOMIC DNA]</scope>
    <source>
        <strain evidence="3">s-10</strain>
    </source>
</reference>
<dbReference type="Proteomes" id="UP000535491">
    <property type="component" value="Unassembled WGS sequence"/>
</dbReference>
<evidence type="ECO:0000256" key="1">
    <source>
        <dbReference type="SAM" id="Phobius"/>
    </source>
</evidence>
<proteinExistence type="predicted"/>
<keyword evidence="1" id="KW-0472">Membrane</keyword>
<keyword evidence="3" id="KW-1185">Reference proteome</keyword>
<feature type="transmembrane region" description="Helical" evidence="1">
    <location>
        <begin position="12"/>
        <end position="32"/>
    </location>
</feature>
<evidence type="ECO:0000313" key="3">
    <source>
        <dbReference type="Proteomes" id="UP000535491"/>
    </source>
</evidence>
<protein>
    <submittedName>
        <fullName evidence="2">Uncharacterized protein</fullName>
    </submittedName>
</protein>
<gene>
    <name evidence="2" type="ORF">H1191_10485</name>
</gene>
<sequence length="62" mass="6833">MSTIGPVLIQLFSFLAIILPVLGGVLAILTLWRMMKALEGIRTSLEVLIAEKGRNAEERPNK</sequence>